<comment type="similarity">
    <text evidence="2 10 11">Belongs to the TonB-dependent receptor family.</text>
</comment>
<reference evidence="14 15" key="1">
    <citation type="submission" date="2020-08" db="EMBL/GenBank/DDBJ databases">
        <title>Genomic Encyclopedia of Type Strains, Phase IV (KMG-IV): sequencing the most valuable type-strain genomes for metagenomic binning, comparative biology and taxonomic classification.</title>
        <authorList>
            <person name="Goeker M."/>
        </authorList>
    </citation>
    <scope>NUCLEOTIDE SEQUENCE [LARGE SCALE GENOMIC DNA]</scope>
    <source>
        <strain evidence="14 15">DSM 27568</strain>
    </source>
</reference>
<dbReference type="InterPro" id="IPR037066">
    <property type="entry name" value="Plug_dom_sf"/>
</dbReference>
<evidence type="ECO:0000256" key="4">
    <source>
        <dbReference type="ARBA" id="ARBA00022452"/>
    </source>
</evidence>
<evidence type="ECO:0000256" key="7">
    <source>
        <dbReference type="ARBA" id="ARBA00023136"/>
    </source>
</evidence>
<evidence type="ECO:0000313" key="15">
    <source>
        <dbReference type="Proteomes" id="UP000561459"/>
    </source>
</evidence>
<dbReference type="Pfam" id="PF07715">
    <property type="entry name" value="Plug"/>
    <property type="match status" value="1"/>
</dbReference>
<comment type="subcellular location">
    <subcellularLocation>
        <location evidence="1 10">Cell outer membrane</location>
        <topology evidence="1 10">Multi-pass membrane protein</topology>
    </subcellularLocation>
</comment>
<evidence type="ECO:0000256" key="10">
    <source>
        <dbReference type="PROSITE-ProRule" id="PRU01360"/>
    </source>
</evidence>
<keyword evidence="9 10" id="KW-0998">Cell outer membrane</keyword>
<evidence type="ECO:0000256" key="5">
    <source>
        <dbReference type="ARBA" id="ARBA00022692"/>
    </source>
</evidence>
<gene>
    <name evidence="14" type="ORF">GGR39_002249</name>
</gene>
<comment type="caution">
    <text evidence="14">The sequence shown here is derived from an EMBL/GenBank/DDBJ whole genome shotgun (WGS) entry which is preliminary data.</text>
</comment>
<dbReference type="AlphaFoldDB" id="A0A7W6FZX8"/>
<evidence type="ECO:0000259" key="12">
    <source>
        <dbReference type="Pfam" id="PF00593"/>
    </source>
</evidence>
<feature type="domain" description="TonB-dependent receptor-like beta-barrel" evidence="12">
    <location>
        <begin position="267"/>
        <end position="720"/>
    </location>
</feature>
<dbReference type="CDD" id="cd01347">
    <property type="entry name" value="ligand_gated_channel"/>
    <property type="match status" value="1"/>
</dbReference>
<proteinExistence type="inferred from homology"/>
<accession>A0A7W6FZX8</accession>
<dbReference type="PANTHER" id="PTHR32552:SF90">
    <property type="entry name" value="METAL-PSEUDOPALINE RECEPTOR CNTO"/>
    <property type="match status" value="1"/>
</dbReference>
<name>A0A7W6FZX8_9SPHN</name>
<evidence type="ECO:0000313" key="14">
    <source>
        <dbReference type="EMBL" id="MBB3940592.1"/>
    </source>
</evidence>
<evidence type="ECO:0000256" key="8">
    <source>
        <dbReference type="ARBA" id="ARBA00023170"/>
    </source>
</evidence>
<dbReference type="Gene3D" id="2.40.170.20">
    <property type="entry name" value="TonB-dependent receptor, beta-barrel domain"/>
    <property type="match status" value="1"/>
</dbReference>
<evidence type="ECO:0000256" key="6">
    <source>
        <dbReference type="ARBA" id="ARBA00023077"/>
    </source>
</evidence>
<dbReference type="SUPFAM" id="SSF56935">
    <property type="entry name" value="Porins"/>
    <property type="match status" value="1"/>
</dbReference>
<evidence type="ECO:0000256" key="2">
    <source>
        <dbReference type="ARBA" id="ARBA00009810"/>
    </source>
</evidence>
<evidence type="ECO:0000256" key="9">
    <source>
        <dbReference type="ARBA" id="ARBA00023237"/>
    </source>
</evidence>
<protein>
    <submittedName>
        <fullName evidence="14">Iron complex outermembrane receptor protein</fullName>
    </submittedName>
</protein>
<evidence type="ECO:0000256" key="3">
    <source>
        <dbReference type="ARBA" id="ARBA00022448"/>
    </source>
</evidence>
<dbReference type="GO" id="GO:0015344">
    <property type="term" value="F:siderophore uptake transmembrane transporter activity"/>
    <property type="evidence" value="ECO:0007669"/>
    <property type="project" value="TreeGrafter"/>
</dbReference>
<dbReference type="GO" id="GO:0009279">
    <property type="term" value="C:cell outer membrane"/>
    <property type="evidence" value="ECO:0007669"/>
    <property type="project" value="UniProtKB-SubCell"/>
</dbReference>
<dbReference type="Proteomes" id="UP000561459">
    <property type="component" value="Unassembled WGS sequence"/>
</dbReference>
<keyword evidence="6 11" id="KW-0798">TonB box</keyword>
<dbReference type="NCBIfam" id="TIGR01783">
    <property type="entry name" value="TonB-siderophor"/>
    <property type="match status" value="1"/>
</dbReference>
<dbReference type="EMBL" id="JACIDY010000005">
    <property type="protein sequence ID" value="MBB3940592.1"/>
    <property type="molecule type" value="Genomic_DNA"/>
</dbReference>
<dbReference type="InterPro" id="IPR039426">
    <property type="entry name" value="TonB-dep_rcpt-like"/>
</dbReference>
<dbReference type="InterPro" id="IPR000531">
    <property type="entry name" value="Beta-barrel_TonB"/>
</dbReference>
<keyword evidence="5 10" id="KW-0812">Transmembrane</keyword>
<keyword evidence="8 14" id="KW-0675">Receptor</keyword>
<evidence type="ECO:0000259" key="13">
    <source>
        <dbReference type="Pfam" id="PF07715"/>
    </source>
</evidence>
<keyword evidence="4 10" id="KW-1134">Transmembrane beta strand</keyword>
<feature type="domain" description="TonB-dependent receptor plug" evidence="13">
    <location>
        <begin position="90"/>
        <end position="192"/>
    </location>
</feature>
<dbReference type="InterPro" id="IPR036942">
    <property type="entry name" value="Beta-barrel_TonB_sf"/>
</dbReference>
<dbReference type="GO" id="GO:0038023">
    <property type="term" value="F:signaling receptor activity"/>
    <property type="evidence" value="ECO:0007669"/>
    <property type="project" value="InterPro"/>
</dbReference>
<dbReference type="PROSITE" id="PS52016">
    <property type="entry name" value="TONB_DEPENDENT_REC_3"/>
    <property type="match status" value="1"/>
</dbReference>
<dbReference type="InterPro" id="IPR010105">
    <property type="entry name" value="TonB_sidphr_rcpt"/>
</dbReference>
<dbReference type="InterPro" id="IPR012910">
    <property type="entry name" value="Plug_dom"/>
</dbReference>
<keyword evidence="7 10" id="KW-0472">Membrane</keyword>
<dbReference type="GO" id="GO:0015891">
    <property type="term" value="P:siderophore transport"/>
    <property type="evidence" value="ECO:0007669"/>
    <property type="project" value="InterPro"/>
</dbReference>
<dbReference type="PANTHER" id="PTHR32552">
    <property type="entry name" value="FERRICHROME IRON RECEPTOR-RELATED"/>
    <property type="match status" value="1"/>
</dbReference>
<dbReference type="Pfam" id="PF00593">
    <property type="entry name" value="TonB_dep_Rec_b-barrel"/>
    <property type="match status" value="1"/>
</dbReference>
<sequence length="751" mass="82127">MPHRNRCNKISLTMLYHYSIGTSLTHLTRPCKGMTLFSSLRARSMPTASPLLLALACSPMPAEAAETAEVERDEIVVSGVRQPYRGDFALREIPQAIATIDGTVLEQNAILRLTDALDLNASVVRQNTLGGLWDSFAVRGFAGDENLPSGYLVNGFNAGRGFSGQRDVAGIERVEVLKGPAAAVLGRGEPGGSINLVTKQSQLDRTFGTAAIQYRSFDTVRAEADANLALSNKLSARIIGYAEAGDTFRDTIQQRRWGFLPSIGMALGAATRLTYDLEWTRVEVPFDRGIVVLNDNFRTVPRTRFLGEPSDGDTIARATGHQLRLQHEFNDHWSLLVGASHRDTLLTGASSDAETARARQKLYVDGHSLSRQRRTRRYTSEHSVVRAELAGEFATGTMRHRVLIGADFDTFDTDQFFTRYRGPAVSPTTSDQAGYVLDLRNPVYGRYTPPTTIPTTNRRDVQRAIGVYLQDQITLTDRLQIRIGGRYDDFLLEVEDRLAKVTGRRKRGRFSPQAGIVYQLSGPLSLYAAYGEGFRANIGADVAGKVFDPETTKSIEAGLKVSAMGGRLTGTLAVFQLAKSNVLATDTLNPGFSVAIGKARSRGVELDVNGTLPGGIDVLLSYAYTDAEARSRVLDPSFSFQIKPGDPLINIPNHNLNVQAAKHFTLGGRRAMMGTGIQHVGARSGETGTDFKLPPHTLFRVFGQVELIEHLELFGSVSNLFDAHWYANSYSPVWVQPGAPRTATVGLRASF</sequence>
<dbReference type="Gene3D" id="2.170.130.10">
    <property type="entry name" value="TonB-dependent receptor, plug domain"/>
    <property type="match status" value="1"/>
</dbReference>
<keyword evidence="3 10" id="KW-0813">Transport</keyword>
<organism evidence="14 15">
    <name type="scientific">Novosphingobium fluoreni</name>
    <dbReference type="NCBI Taxonomy" id="1391222"/>
    <lineage>
        <taxon>Bacteria</taxon>
        <taxon>Pseudomonadati</taxon>
        <taxon>Pseudomonadota</taxon>
        <taxon>Alphaproteobacteria</taxon>
        <taxon>Sphingomonadales</taxon>
        <taxon>Sphingomonadaceae</taxon>
        <taxon>Novosphingobium</taxon>
    </lineage>
</organism>
<evidence type="ECO:0000256" key="11">
    <source>
        <dbReference type="RuleBase" id="RU003357"/>
    </source>
</evidence>
<keyword evidence="15" id="KW-1185">Reference proteome</keyword>
<evidence type="ECO:0000256" key="1">
    <source>
        <dbReference type="ARBA" id="ARBA00004571"/>
    </source>
</evidence>